<gene>
    <name evidence="10" type="ORF">MAR_032690</name>
</gene>
<evidence type="ECO:0000256" key="8">
    <source>
        <dbReference type="SAM" id="MobiDB-lite"/>
    </source>
</evidence>
<evidence type="ECO:0000256" key="4">
    <source>
        <dbReference type="ARBA" id="ARBA00022771"/>
    </source>
</evidence>
<keyword evidence="6" id="KW-0539">Nucleus</keyword>
<keyword evidence="11" id="KW-1185">Reference proteome</keyword>
<keyword evidence="4 7" id="KW-0863">Zinc-finger</keyword>
<comment type="subcellular location">
    <subcellularLocation>
        <location evidence="1">Nucleus</location>
    </subcellularLocation>
</comment>
<keyword evidence="5" id="KW-0862">Zinc</keyword>
<dbReference type="Gene3D" id="3.30.160.60">
    <property type="entry name" value="Classic Zinc Finger"/>
    <property type="match status" value="3"/>
</dbReference>
<keyword evidence="2" id="KW-0479">Metal-binding</keyword>
<dbReference type="Proteomes" id="UP001164746">
    <property type="component" value="Chromosome 10"/>
</dbReference>
<proteinExistence type="predicted"/>
<dbReference type="EMBL" id="CP111021">
    <property type="protein sequence ID" value="WAR18096.1"/>
    <property type="molecule type" value="Genomic_DNA"/>
</dbReference>
<feature type="domain" description="C2H2-type" evidence="9">
    <location>
        <begin position="560"/>
        <end position="587"/>
    </location>
</feature>
<evidence type="ECO:0000256" key="5">
    <source>
        <dbReference type="ARBA" id="ARBA00022833"/>
    </source>
</evidence>
<feature type="region of interest" description="Disordered" evidence="8">
    <location>
        <begin position="91"/>
        <end position="115"/>
    </location>
</feature>
<sequence length="634" mass="71293">AWIREKPYACEVCGHAFSRKWNYTCHIKGCRKRELQRHEAHVHDVGFDSSAAQRAWKENFLASQRGYAEVNGEAENISDFSDKNNVVNETSVSENLTQEKVLTGEPASKRPYNKAKKGLKLRTVIQSSDIPHTEDTSYSEIVSPIPSPPAQDVTKDLVYIPQINAKETILKTAETLQNCVISNAFTFTRPGISLPAQSPVKCDSFTVSQPVTLLKPTEESKTIDGDISIETKPVTSTVSQIIVVSSGKQLFTYEIPIASKDCTEINSEENVTATNKVEPDDNIPNLSKVTEDNDLERFEEIAANEKLFDSCSSVGSIFDKGDLVDDHYTVEGIGAICESLESVDDSIEAISERLNAVDDNFEALNDENYRHINDVDNLTAAKEKLVSVVGGFDEIDGDIPSAVNDTEKTQHSDSEFADSVVKINHVFVNEKFLNEESSINDPVNVPSCMTLRNRGNKSFKKLNKIRKDILNGSFVRDAEVNEEKKTPVRTARCENKEIILIKELVEERRRKKERKLENTYADCQSVESDFDRFVVGSDISVKYRQPRKIVQQKSVPDTGFECKVCGKILTTPYGLTNHLMVHEGQKPFICKVCNHAFTKQWNLKTHLQNRHKIEPTKADLEPTFPIRSKKKRLL</sequence>
<dbReference type="SUPFAM" id="SSF57667">
    <property type="entry name" value="beta-beta-alpha zinc fingers"/>
    <property type="match status" value="2"/>
</dbReference>
<reference evidence="10" key="1">
    <citation type="submission" date="2022-11" db="EMBL/GenBank/DDBJ databases">
        <title>Centuries of genome instability and evolution in soft-shell clam transmissible cancer (bioRxiv).</title>
        <authorList>
            <person name="Hart S.F.M."/>
            <person name="Yonemitsu M.A."/>
            <person name="Giersch R.M."/>
            <person name="Beal B.F."/>
            <person name="Arriagada G."/>
            <person name="Davis B.W."/>
            <person name="Ostrander E.A."/>
            <person name="Goff S.P."/>
            <person name="Metzger M.J."/>
        </authorList>
    </citation>
    <scope>NUCLEOTIDE SEQUENCE</scope>
    <source>
        <strain evidence="10">MELC-2E11</strain>
        <tissue evidence="10">Siphon/mantle</tissue>
    </source>
</reference>
<accession>A0ABY7FBE9</accession>
<evidence type="ECO:0000256" key="6">
    <source>
        <dbReference type="ARBA" id="ARBA00023242"/>
    </source>
</evidence>
<dbReference type="PROSITE" id="PS00028">
    <property type="entry name" value="ZINC_FINGER_C2H2_1"/>
    <property type="match status" value="2"/>
</dbReference>
<name>A0ABY7FBE9_MYAAR</name>
<evidence type="ECO:0000256" key="1">
    <source>
        <dbReference type="ARBA" id="ARBA00004123"/>
    </source>
</evidence>
<dbReference type="PANTHER" id="PTHR24394:SF29">
    <property type="entry name" value="MYONEURIN"/>
    <property type="match status" value="1"/>
</dbReference>
<dbReference type="InterPro" id="IPR013087">
    <property type="entry name" value="Znf_C2H2_type"/>
</dbReference>
<evidence type="ECO:0000313" key="11">
    <source>
        <dbReference type="Proteomes" id="UP001164746"/>
    </source>
</evidence>
<evidence type="ECO:0000256" key="2">
    <source>
        <dbReference type="ARBA" id="ARBA00022723"/>
    </source>
</evidence>
<feature type="non-terminal residue" evidence="10">
    <location>
        <position position="634"/>
    </location>
</feature>
<dbReference type="SMART" id="SM00355">
    <property type="entry name" value="ZnF_C2H2"/>
    <property type="match status" value="3"/>
</dbReference>
<feature type="domain" description="C2H2-type" evidence="9">
    <location>
        <begin position="588"/>
        <end position="616"/>
    </location>
</feature>
<evidence type="ECO:0000256" key="7">
    <source>
        <dbReference type="PROSITE-ProRule" id="PRU00042"/>
    </source>
</evidence>
<evidence type="ECO:0000259" key="9">
    <source>
        <dbReference type="PROSITE" id="PS50157"/>
    </source>
</evidence>
<organism evidence="10 11">
    <name type="scientific">Mya arenaria</name>
    <name type="common">Soft-shell clam</name>
    <dbReference type="NCBI Taxonomy" id="6604"/>
    <lineage>
        <taxon>Eukaryota</taxon>
        <taxon>Metazoa</taxon>
        <taxon>Spiralia</taxon>
        <taxon>Lophotrochozoa</taxon>
        <taxon>Mollusca</taxon>
        <taxon>Bivalvia</taxon>
        <taxon>Autobranchia</taxon>
        <taxon>Heteroconchia</taxon>
        <taxon>Euheterodonta</taxon>
        <taxon>Imparidentia</taxon>
        <taxon>Neoheterodontei</taxon>
        <taxon>Myida</taxon>
        <taxon>Myoidea</taxon>
        <taxon>Myidae</taxon>
        <taxon>Mya</taxon>
    </lineage>
</organism>
<evidence type="ECO:0000313" key="10">
    <source>
        <dbReference type="EMBL" id="WAR18096.1"/>
    </source>
</evidence>
<evidence type="ECO:0000256" key="3">
    <source>
        <dbReference type="ARBA" id="ARBA00022737"/>
    </source>
</evidence>
<keyword evidence="3" id="KW-0677">Repeat</keyword>
<protein>
    <submittedName>
        <fullName evidence="10">CRZ1-like protein</fullName>
    </submittedName>
</protein>
<dbReference type="PANTHER" id="PTHR24394">
    <property type="entry name" value="ZINC FINGER PROTEIN"/>
    <property type="match status" value="1"/>
</dbReference>
<dbReference type="PROSITE" id="PS50157">
    <property type="entry name" value="ZINC_FINGER_C2H2_2"/>
    <property type="match status" value="2"/>
</dbReference>
<dbReference type="InterPro" id="IPR036236">
    <property type="entry name" value="Znf_C2H2_sf"/>
</dbReference>
<dbReference type="Pfam" id="PF00096">
    <property type="entry name" value="zf-C2H2"/>
    <property type="match status" value="2"/>
</dbReference>